<dbReference type="EMBL" id="BMAU01021402">
    <property type="protein sequence ID" value="GFY32186.1"/>
    <property type="molecule type" value="Genomic_DNA"/>
</dbReference>
<accession>A0A8X6WDP6</accession>
<keyword evidence="2" id="KW-1185">Reference proteome</keyword>
<reference evidence="1" key="1">
    <citation type="submission" date="2020-08" db="EMBL/GenBank/DDBJ databases">
        <title>Multicomponent nature underlies the extraordinary mechanical properties of spider dragline silk.</title>
        <authorList>
            <person name="Kono N."/>
            <person name="Nakamura H."/>
            <person name="Mori M."/>
            <person name="Yoshida Y."/>
            <person name="Ohtoshi R."/>
            <person name="Malay A.D."/>
            <person name="Moran D.A.P."/>
            <person name="Tomita M."/>
            <person name="Numata K."/>
            <person name="Arakawa K."/>
        </authorList>
    </citation>
    <scope>NUCLEOTIDE SEQUENCE</scope>
</reference>
<evidence type="ECO:0000313" key="1">
    <source>
        <dbReference type="EMBL" id="GFY32186.1"/>
    </source>
</evidence>
<dbReference type="AlphaFoldDB" id="A0A8X6WDP6"/>
<protein>
    <submittedName>
        <fullName evidence="1">Uncharacterized protein</fullName>
    </submittedName>
</protein>
<organism evidence="1 2">
    <name type="scientific">Trichonephila clavipes</name>
    <name type="common">Golden silk orbweaver</name>
    <name type="synonym">Nephila clavipes</name>
    <dbReference type="NCBI Taxonomy" id="2585209"/>
    <lineage>
        <taxon>Eukaryota</taxon>
        <taxon>Metazoa</taxon>
        <taxon>Ecdysozoa</taxon>
        <taxon>Arthropoda</taxon>
        <taxon>Chelicerata</taxon>
        <taxon>Arachnida</taxon>
        <taxon>Araneae</taxon>
        <taxon>Araneomorphae</taxon>
        <taxon>Entelegynae</taxon>
        <taxon>Araneoidea</taxon>
        <taxon>Nephilidae</taxon>
        <taxon>Trichonephila</taxon>
    </lineage>
</organism>
<dbReference type="Proteomes" id="UP000887159">
    <property type="component" value="Unassembled WGS sequence"/>
</dbReference>
<evidence type="ECO:0000313" key="2">
    <source>
        <dbReference type="Proteomes" id="UP000887159"/>
    </source>
</evidence>
<name>A0A8X6WDP6_TRICX</name>
<gene>
    <name evidence="1" type="ORF">TNCV_3556941</name>
</gene>
<proteinExistence type="predicted"/>
<sequence length="70" mass="7603">MAEGVHSSRVIMVKVKSTALTSHLCSSPPMPLKTLYVKGLVHVKSIEAQNPLVSELLKIWSTSLGIFLVT</sequence>
<comment type="caution">
    <text evidence="1">The sequence shown here is derived from an EMBL/GenBank/DDBJ whole genome shotgun (WGS) entry which is preliminary data.</text>
</comment>